<feature type="region of interest" description="Disordered" evidence="1">
    <location>
        <begin position="347"/>
        <end position="367"/>
    </location>
</feature>
<evidence type="ECO:0000256" key="2">
    <source>
        <dbReference type="SAM" id="Phobius"/>
    </source>
</evidence>
<feature type="transmembrane region" description="Helical" evidence="2">
    <location>
        <begin position="163"/>
        <end position="187"/>
    </location>
</feature>
<reference evidence="3 4" key="1">
    <citation type="journal article" date="2019" name="Emerg. Microbes Infect.">
        <title>Comprehensive subspecies identification of 175 nontuberculous mycobacteria species based on 7547 genomic profiles.</title>
        <authorList>
            <person name="Matsumoto Y."/>
            <person name="Kinjo T."/>
            <person name="Motooka D."/>
            <person name="Nabeya D."/>
            <person name="Jung N."/>
            <person name="Uechi K."/>
            <person name="Horii T."/>
            <person name="Iida T."/>
            <person name="Fujita J."/>
            <person name="Nakamura S."/>
        </authorList>
    </citation>
    <scope>NUCLEOTIDE SEQUENCE [LARGE SCALE GENOMIC DNA]</scope>
    <source>
        <strain evidence="3 4">JCM 16018</strain>
    </source>
</reference>
<evidence type="ECO:0000256" key="1">
    <source>
        <dbReference type="SAM" id="MobiDB-lite"/>
    </source>
</evidence>
<name>A0A7I7P0Y7_9MYCO</name>
<dbReference type="RefSeq" id="WP_082962371.1">
    <property type="nucleotide sequence ID" value="NZ_AP022582.1"/>
</dbReference>
<keyword evidence="2" id="KW-1133">Transmembrane helix</keyword>
<organism evidence="3 4">
    <name type="scientific">Mycobacterium seoulense</name>
    <dbReference type="NCBI Taxonomy" id="386911"/>
    <lineage>
        <taxon>Bacteria</taxon>
        <taxon>Bacillati</taxon>
        <taxon>Actinomycetota</taxon>
        <taxon>Actinomycetes</taxon>
        <taxon>Mycobacteriales</taxon>
        <taxon>Mycobacteriaceae</taxon>
        <taxon>Mycobacterium</taxon>
    </lineage>
</organism>
<proteinExistence type="predicted"/>
<feature type="transmembrane region" description="Helical" evidence="2">
    <location>
        <begin position="288"/>
        <end position="315"/>
    </location>
</feature>
<gene>
    <name evidence="3" type="ORF">MSEO_30420</name>
</gene>
<feature type="transmembrane region" description="Helical" evidence="2">
    <location>
        <begin position="199"/>
        <end position="224"/>
    </location>
</feature>
<feature type="transmembrane region" description="Helical" evidence="2">
    <location>
        <begin position="73"/>
        <end position="94"/>
    </location>
</feature>
<keyword evidence="2" id="KW-0472">Membrane</keyword>
<keyword evidence="2" id="KW-0812">Transmembrane</keyword>
<dbReference type="Proteomes" id="UP000466632">
    <property type="component" value="Chromosome"/>
</dbReference>
<dbReference type="KEGG" id="mseo:MSEO_30420"/>
<dbReference type="EMBL" id="AP022582">
    <property type="protein sequence ID" value="BBY02543.1"/>
    <property type="molecule type" value="Genomic_DNA"/>
</dbReference>
<evidence type="ECO:0000313" key="4">
    <source>
        <dbReference type="Proteomes" id="UP000466632"/>
    </source>
</evidence>
<keyword evidence="4" id="KW-1185">Reference proteome</keyword>
<dbReference type="AlphaFoldDB" id="A0A7I7P0Y7"/>
<dbReference type="Pfam" id="PF17198">
    <property type="entry name" value="AveC_like"/>
    <property type="match status" value="1"/>
</dbReference>
<feature type="transmembrane region" description="Helical" evidence="2">
    <location>
        <begin position="30"/>
        <end position="53"/>
    </location>
</feature>
<evidence type="ECO:0000313" key="3">
    <source>
        <dbReference type="EMBL" id="BBY02543.1"/>
    </source>
</evidence>
<sequence length="377" mass="41659">MAAVEVEPSRGWSVAAKTKRAPRVRTIPPIVVWATVGATFVGLAIYVAASWILGGRATPTPIGDHNPDLGNDLKFCIAFQVFTVITVVGTLVYVGRQCIRERRLTFDAILIIAYLLLIQWDPILNYILPQFSYSSLMVNFGSWTTDMPGWVSPRGNLMPEPTILIGVGFIWSAALCMIGCAFLRKFVMRRWPQTGKLGVIAWSIAFMAVMDLNEVALTSLHVIAYPDTVGWLTLLKGTTHQFPLYEPIVWGALGWAPLMVLRFYRDDRGQSVVERGVERLNVSSKTKAALQILAVAAVTNIGYFAYNIVFIWIGLQNDNDNWEMYPSHLRNGMCGQGTPYLCPDPAHGRPIPTGGQPGSPNDIPGDGSTWVDLYLGR</sequence>
<accession>A0A7I7P0Y7</accession>
<dbReference type="InterPro" id="IPR033459">
    <property type="entry name" value="AveC-like"/>
</dbReference>
<feature type="transmembrane region" description="Helical" evidence="2">
    <location>
        <begin position="106"/>
        <end position="128"/>
    </location>
</feature>
<protein>
    <submittedName>
        <fullName evidence="3">DUF5135 domain-containing protein</fullName>
    </submittedName>
</protein>
<feature type="transmembrane region" description="Helical" evidence="2">
    <location>
        <begin position="244"/>
        <end position="264"/>
    </location>
</feature>